<dbReference type="EMBL" id="JAAOAQ010000010">
    <property type="protein sequence ID" value="KAF5571530.1"/>
    <property type="molecule type" value="Genomic_DNA"/>
</dbReference>
<dbReference type="GO" id="GO:0008168">
    <property type="term" value="F:methyltransferase activity"/>
    <property type="evidence" value="ECO:0007669"/>
    <property type="project" value="UniProtKB-KW"/>
</dbReference>
<keyword evidence="1" id="KW-0808">Transferase</keyword>
<organism evidence="1 2">
    <name type="scientific">Fusarium phyllophilum</name>
    <dbReference type="NCBI Taxonomy" id="47803"/>
    <lineage>
        <taxon>Eukaryota</taxon>
        <taxon>Fungi</taxon>
        <taxon>Dikarya</taxon>
        <taxon>Ascomycota</taxon>
        <taxon>Pezizomycotina</taxon>
        <taxon>Sordariomycetes</taxon>
        <taxon>Hypocreomycetidae</taxon>
        <taxon>Hypocreales</taxon>
        <taxon>Nectriaceae</taxon>
        <taxon>Fusarium</taxon>
        <taxon>Fusarium fujikuroi species complex</taxon>
    </lineage>
</organism>
<evidence type="ECO:0000313" key="1">
    <source>
        <dbReference type="EMBL" id="KAF5571530.1"/>
    </source>
</evidence>
<dbReference type="OrthoDB" id="654211at2759"/>
<dbReference type="AlphaFoldDB" id="A0A8H5KC30"/>
<protein>
    <submittedName>
        <fullName evidence="1">Histone-lysine n-methyltransferase PRDM9</fullName>
    </submittedName>
</protein>
<dbReference type="Proteomes" id="UP000582016">
    <property type="component" value="Unassembled WGS sequence"/>
</dbReference>
<comment type="caution">
    <text evidence="1">The sequence shown here is derived from an EMBL/GenBank/DDBJ whole genome shotgun (WGS) entry which is preliminary data.</text>
</comment>
<keyword evidence="2" id="KW-1185">Reference proteome</keyword>
<accession>A0A8H5KC30</accession>
<sequence>MARAHLRVKVEDQSAYRVAQKQPTSYSAPNTAVQQYQLPNGLSSSEPAGHIPRQLQFADHGDDASGAVGAQNIERTFAMVEEQMFMLTACWTLHCMPCQILFNDAKEQAEHNSKWHWNNFLCFACDIGFETATDLKKFFMSPNDLCKHYKELHGIDPPTMAKPTLPTVPTVPVKKEFPTVPSIPAAVTQVKSEANPEAPLERVASPKEVNPSMRTQGPRIKCATAQASVIFETYPPRSAVAKAAPKRKKIQMGTGQSLITSFLVSKA</sequence>
<keyword evidence="1" id="KW-0489">Methyltransferase</keyword>
<gene>
    <name evidence="1" type="ORF">FPHYL_276</name>
</gene>
<proteinExistence type="predicted"/>
<name>A0A8H5KC30_9HYPO</name>
<dbReference type="GO" id="GO:0032259">
    <property type="term" value="P:methylation"/>
    <property type="evidence" value="ECO:0007669"/>
    <property type="project" value="UniProtKB-KW"/>
</dbReference>
<reference evidence="1 2" key="1">
    <citation type="submission" date="2020-05" db="EMBL/GenBank/DDBJ databases">
        <title>Identification and distribution of gene clusters putatively required for synthesis of sphingolipid metabolism inhibitors in phylogenetically diverse species of the filamentous fungus Fusarium.</title>
        <authorList>
            <person name="Kim H.-S."/>
            <person name="Busman M."/>
            <person name="Brown D.W."/>
            <person name="Divon H."/>
            <person name="Uhlig S."/>
            <person name="Proctor R.H."/>
        </authorList>
    </citation>
    <scope>NUCLEOTIDE SEQUENCE [LARGE SCALE GENOMIC DNA]</scope>
    <source>
        <strain evidence="1 2">NRRL 13617</strain>
    </source>
</reference>
<evidence type="ECO:0000313" key="2">
    <source>
        <dbReference type="Proteomes" id="UP000582016"/>
    </source>
</evidence>